<dbReference type="PANTHER" id="PTHR21113">
    <property type="entry name" value="AGAP001705-PA"/>
    <property type="match status" value="1"/>
</dbReference>
<feature type="region of interest" description="Disordered" evidence="1">
    <location>
        <begin position="418"/>
        <end position="461"/>
    </location>
</feature>
<dbReference type="InterPro" id="IPR023346">
    <property type="entry name" value="Lysozyme-like_dom_sf"/>
</dbReference>
<evidence type="ECO:0000256" key="2">
    <source>
        <dbReference type="SAM" id="SignalP"/>
    </source>
</evidence>
<keyword evidence="2" id="KW-0732">Signal</keyword>
<evidence type="ECO:0000313" key="5">
    <source>
        <dbReference type="Proteomes" id="UP000241890"/>
    </source>
</evidence>
<dbReference type="Pfam" id="PF03067">
    <property type="entry name" value="LPMO_10"/>
    <property type="match status" value="1"/>
</dbReference>
<sequence length="818" mass="87883">MRGEMLHLVLATAALALRATYVEAHGYLLVPRARNLIYNGGSRGPGDVQSMSAGGTAVERNEGHGLCGDLASRQEFMAPNQYGPTEPQVTAYAGQDLEIQVEITAHHWGWFEFRLCVPEDGGLDKTQPITQACLNENVLRFNESFTMNSYKGEMESGVSSPADYVGPGADNYRFEHAKCPYLPDGGLRGSCCRTGGTCSDPSDNRERWVLPKPQDEPYVMRYNIPEGISCERCVLQWFYQTGNSPDSYPEGFWNCADIRIINDGSTSPPSTAATPTLSVATPSPTSAIVASTSAPTTSSDQDNCFGNGVSDEWCRNTGCAQVYVDAGYCYFAAETPTTSNPPTLEPTSPESSPTTLTTTLAPTIGSEPPTTVANLPAPTSSSAGCYGSNIGGATDAWCQSNNCAQVYIDSGHCILSNSPSETSASPTTAPPPTQTPPMTASPTIAQVTPSNQPTTLVAPTSSTMPTEVYEVLIAAEETMNNDVLRSQQPDLTWAPSTLYRHGDFLRAVEVMHAQGAGGKHLYLGQNEDGPLYGLVNLAAFLAQSMKETIQYDACSENSWDLVNGYYPVSNACGQLGQSYQDYTCSGADAHMACEVDPTMEIVATTNAKWYGAPGPLRCAPRAKTGSTGYWDYSAECNKPWASPPETCSVYEGQQAGKEISNVELANRAGRTDLEGCCWWGRGVIQTTGVCNFGKLNYYLGARAAAEGRAAPYADVNFCQDPEAICSSTQYPELKWTAGFWYWMESVESWSSSDFVYLDALRVYVDGGMSGTAFIDAVSGIVNRGCPALSCPAGSVDGVQDRRDNFERVIAALGLREQL</sequence>
<proteinExistence type="predicted"/>
<feature type="compositionally biased region" description="Polar residues" evidence="1">
    <location>
        <begin position="444"/>
        <end position="461"/>
    </location>
</feature>
<evidence type="ECO:0000256" key="1">
    <source>
        <dbReference type="SAM" id="MobiDB-lite"/>
    </source>
</evidence>
<dbReference type="Gene3D" id="1.10.530.10">
    <property type="match status" value="1"/>
</dbReference>
<accession>A0A2R5G844</accession>
<evidence type="ECO:0000313" key="4">
    <source>
        <dbReference type="EMBL" id="GBG27222.1"/>
    </source>
</evidence>
<feature type="compositionally biased region" description="Low complexity" evidence="1">
    <location>
        <begin position="338"/>
        <end position="363"/>
    </location>
</feature>
<organism evidence="4 5">
    <name type="scientific">Hondaea fermentalgiana</name>
    <dbReference type="NCBI Taxonomy" id="2315210"/>
    <lineage>
        <taxon>Eukaryota</taxon>
        <taxon>Sar</taxon>
        <taxon>Stramenopiles</taxon>
        <taxon>Bigyra</taxon>
        <taxon>Labyrinthulomycetes</taxon>
        <taxon>Thraustochytrida</taxon>
        <taxon>Thraustochytriidae</taxon>
        <taxon>Hondaea</taxon>
    </lineage>
</organism>
<dbReference type="PANTHER" id="PTHR21113:SF4">
    <property type="entry name" value="CHITIN-BINDING TYPE-4 DOMAIN-CONTAINING PROTEIN"/>
    <property type="match status" value="1"/>
</dbReference>
<dbReference type="EMBL" id="BEYU01000028">
    <property type="protein sequence ID" value="GBG27222.1"/>
    <property type="molecule type" value="Genomic_DNA"/>
</dbReference>
<dbReference type="InterPro" id="IPR004302">
    <property type="entry name" value="Cellulose/chitin-bd_N"/>
</dbReference>
<gene>
    <name evidence="4" type="ORF">FCC1311_034442</name>
</gene>
<feature type="compositionally biased region" description="Low complexity" evidence="1">
    <location>
        <begin position="418"/>
        <end position="427"/>
    </location>
</feature>
<name>A0A2R5G844_9STRA</name>
<reference evidence="4 5" key="1">
    <citation type="submission" date="2017-12" db="EMBL/GenBank/DDBJ databases">
        <title>Sequencing, de novo assembly and annotation of complete genome of a new Thraustochytrid species, strain FCC1311.</title>
        <authorList>
            <person name="Sedici K."/>
            <person name="Godart F."/>
            <person name="Aiese Cigliano R."/>
            <person name="Sanseverino W."/>
            <person name="Barakat M."/>
            <person name="Ortet P."/>
            <person name="Marechal E."/>
            <person name="Cagnac O."/>
            <person name="Amato A."/>
        </authorList>
    </citation>
    <scope>NUCLEOTIDE SEQUENCE [LARGE SCALE GENOMIC DNA]</scope>
</reference>
<protein>
    <recommendedName>
        <fullName evidence="3">Chitin-binding type-4 domain-containing protein</fullName>
    </recommendedName>
</protein>
<evidence type="ECO:0000259" key="3">
    <source>
        <dbReference type="Pfam" id="PF03067"/>
    </source>
</evidence>
<comment type="caution">
    <text evidence="4">The sequence shown here is derived from an EMBL/GenBank/DDBJ whole genome shotgun (WGS) entry which is preliminary data.</text>
</comment>
<dbReference type="SUPFAM" id="SSF53955">
    <property type="entry name" value="Lysozyme-like"/>
    <property type="match status" value="1"/>
</dbReference>
<feature type="signal peptide" evidence="2">
    <location>
        <begin position="1"/>
        <end position="24"/>
    </location>
</feature>
<feature type="region of interest" description="Disordered" evidence="1">
    <location>
        <begin position="338"/>
        <end position="376"/>
    </location>
</feature>
<dbReference type="OrthoDB" id="47267at2759"/>
<dbReference type="Proteomes" id="UP000241890">
    <property type="component" value="Unassembled WGS sequence"/>
</dbReference>
<keyword evidence="5" id="KW-1185">Reference proteome</keyword>
<dbReference type="AlphaFoldDB" id="A0A2R5G844"/>
<feature type="domain" description="Chitin-binding type-4" evidence="3">
    <location>
        <begin position="25"/>
        <end position="258"/>
    </location>
</feature>
<feature type="chain" id="PRO_5015313778" description="Chitin-binding type-4 domain-containing protein" evidence="2">
    <location>
        <begin position="25"/>
        <end position="818"/>
    </location>
</feature>
<dbReference type="InParanoid" id="A0A2R5G844"/>